<dbReference type="InterPro" id="IPR031563">
    <property type="entry name" value="MOT1/MOT2"/>
</dbReference>
<feature type="transmembrane region" description="Helical" evidence="1">
    <location>
        <begin position="337"/>
        <end position="360"/>
    </location>
</feature>
<dbReference type="PANTHER" id="PTHR31970">
    <property type="match status" value="1"/>
</dbReference>
<evidence type="ECO:0000313" key="2">
    <source>
        <dbReference type="EMBL" id="RUS14836.1"/>
    </source>
</evidence>
<evidence type="ECO:0000256" key="1">
    <source>
        <dbReference type="SAM" id="Phobius"/>
    </source>
</evidence>
<gene>
    <name evidence="2" type="ORF">BC938DRAFT_477185</name>
</gene>
<reference evidence="2 3" key="1">
    <citation type="journal article" date="2018" name="New Phytol.">
        <title>Phylogenomics of Endogonaceae and evolution of mycorrhizas within Mucoromycota.</title>
        <authorList>
            <person name="Chang Y."/>
            <person name="Desiro A."/>
            <person name="Na H."/>
            <person name="Sandor L."/>
            <person name="Lipzen A."/>
            <person name="Clum A."/>
            <person name="Barry K."/>
            <person name="Grigoriev I.V."/>
            <person name="Martin F.M."/>
            <person name="Stajich J.E."/>
            <person name="Smith M.E."/>
            <person name="Bonito G."/>
            <person name="Spatafora J.W."/>
        </authorList>
    </citation>
    <scope>NUCLEOTIDE SEQUENCE [LARGE SCALE GENOMIC DNA]</scope>
    <source>
        <strain evidence="2 3">AD002</strain>
    </source>
</reference>
<dbReference type="GO" id="GO:0015098">
    <property type="term" value="F:molybdate ion transmembrane transporter activity"/>
    <property type="evidence" value="ECO:0007669"/>
    <property type="project" value="InterPro"/>
</dbReference>
<dbReference type="Pfam" id="PF16983">
    <property type="entry name" value="MFS_MOT1"/>
    <property type="match status" value="2"/>
</dbReference>
<feature type="transmembrane region" description="Helical" evidence="1">
    <location>
        <begin position="211"/>
        <end position="228"/>
    </location>
</feature>
<keyword evidence="3" id="KW-1185">Reference proteome</keyword>
<evidence type="ECO:0008006" key="4">
    <source>
        <dbReference type="Google" id="ProtNLM"/>
    </source>
</evidence>
<feature type="transmembrane region" description="Helical" evidence="1">
    <location>
        <begin position="417"/>
        <end position="437"/>
    </location>
</feature>
<feature type="transmembrane region" description="Helical" evidence="1">
    <location>
        <begin position="157"/>
        <end position="177"/>
    </location>
</feature>
<feature type="transmembrane region" description="Helical" evidence="1">
    <location>
        <begin position="122"/>
        <end position="145"/>
    </location>
</feature>
<comment type="caution">
    <text evidence="2">The sequence shown here is derived from an EMBL/GenBank/DDBJ whole genome shotgun (WGS) entry which is preliminary data.</text>
</comment>
<feature type="transmembrane region" description="Helical" evidence="1">
    <location>
        <begin position="189"/>
        <end position="205"/>
    </location>
</feature>
<keyword evidence="1" id="KW-1133">Transmembrane helix</keyword>
<organism evidence="2 3">
    <name type="scientific">Jimgerdemannia flammicorona</name>
    <dbReference type="NCBI Taxonomy" id="994334"/>
    <lineage>
        <taxon>Eukaryota</taxon>
        <taxon>Fungi</taxon>
        <taxon>Fungi incertae sedis</taxon>
        <taxon>Mucoromycota</taxon>
        <taxon>Mucoromycotina</taxon>
        <taxon>Endogonomycetes</taxon>
        <taxon>Endogonales</taxon>
        <taxon>Endogonaceae</taxon>
        <taxon>Jimgerdemannia</taxon>
    </lineage>
</organism>
<evidence type="ECO:0000313" key="3">
    <source>
        <dbReference type="Proteomes" id="UP000274822"/>
    </source>
</evidence>
<feature type="transmembrane region" description="Helical" evidence="1">
    <location>
        <begin position="298"/>
        <end position="317"/>
    </location>
</feature>
<name>A0A433PBD7_9FUNG</name>
<feature type="transmembrane region" description="Helical" evidence="1">
    <location>
        <begin position="82"/>
        <end position="102"/>
    </location>
</feature>
<dbReference type="Proteomes" id="UP000274822">
    <property type="component" value="Unassembled WGS sequence"/>
</dbReference>
<accession>A0A433PBD7</accession>
<protein>
    <recommendedName>
        <fullName evidence="4">Sulfate transporter family-domain-containing protein</fullName>
    </recommendedName>
</protein>
<keyword evidence="1" id="KW-0812">Transmembrane</keyword>
<keyword evidence="1" id="KW-0472">Membrane</keyword>
<dbReference type="PANTHER" id="PTHR31970:SF9">
    <property type="entry name" value="MOLYBDATE TRANSPORTER 2"/>
    <property type="match status" value="1"/>
</dbReference>
<sequence>MASKQSSTANFLAPAVAVPEPTNGTTTNTTPLASFSFGARSRILWQNFTLQELSGSLGDLGTLLPILISLSLTNQINLTSSLWFGGIWNILSGLMFQVPMCVQPMKAIAAVALASKMSLPEVMSAGMGVAAVVFLLGVTRTIHLVSYLTPPSIIKGIQLGTGITLILKAYDLISSVFWPITLTTWSDNLVWALFAFMFVFSWYYTTRVPTAFTLFLIGLVFSIANMLTTPGGTAGVPSIGFNYPTPIRVPTPEEFGMAFTSASLGQIPLTTLNSVIALHWLVEDLFPKMAHRSSTTKIAMSIGIMNMIGCWFGSIPYCHGSGGLAGQYRFGARTEVSIIFLGLLKLLVGVLFGSSLIGLLQFFPRSILAVMLFVSGAELAMASRSVNLDVDKDEIQRENYLVMLVTMGMLVAFKNDGIGFVAGCVAAVLLFWQRVGWREVMTRLKMWKRWGKNDKEEMPAAAPEIVIEGV</sequence>
<proteinExistence type="predicted"/>
<dbReference type="AlphaFoldDB" id="A0A433PBD7"/>
<dbReference type="EMBL" id="RBNJ01026534">
    <property type="protein sequence ID" value="RUS14836.1"/>
    <property type="molecule type" value="Genomic_DNA"/>
</dbReference>